<reference evidence="2 3" key="1">
    <citation type="submission" date="2020-08" db="EMBL/GenBank/DDBJ databases">
        <title>Adhaeribacter dokdonensis sp. nov., isolated from the rhizosphere of Elymus tsukushiensis, a plant native to the Dokdo Islands, Republic of Korea.</title>
        <authorList>
            <person name="Ghim S.Y."/>
        </authorList>
    </citation>
    <scope>NUCLEOTIDE SEQUENCE [LARGE SCALE GENOMIC DNA]</scope>
    <source>
        <strain evidence="2 3">KUDC8001</strain>
    </source>
</reference>
<feature type="transmembrane region" description="Helical" evidence="1">
    <location>
        <begin position="86"/>
        <end position="105"/>
    </location>
</feature>
<dbReference type="AlphaFoldDB" id="A0A7L7L9G8"/>
<accession>A0A7L7L9G8</accession>
<gene>
    <name evidence="2" type="ORF">HUW48_15615</name>
</gene>
<proteinExistence type="predicted"/>
<dbReference type="RefSeq" id="WP_182411833.1">
    <property type="nucleotide sequence ID" value="NZ_CP055153.1"/>
</dbReference>
<organism evidence="2 3">
    <name type="scientific">Adhaeribacter radiodurans</name>
    <dbReference type="NCBI Taxonomy" id="2745197"/>
    <lineage>
        <taxon>Bacteria</taxon>
        <taxon>Pseudomonadati</taxon>
        <taxon>Bacteroidota</taxon>
        <taxon>Cytophagia</taxon>
        <taxon>Cytophagales</taxon>
        <taxon>Hymenobacteraceae</taxon>
        <taxon>Adhaeribacter</taxon>
    </lineage>
</organism>
<evidence type="ECO:0000256" key="1">
    <source>
        <dbReference type="SAM" id="Phobius"/>
    </source>
</evidence>
<dbReference type="KEGG" id="add:HUW48_15615"/>
<keyword evidence="1" id="KW-0812">Transmembrane</keyword>
<keyword evidence="1" id="KW-0472">Membrane</keyword>
<evidence type="ECO:0000313" key="3">
    <source>
        <dbReference type="Proteomes" id="UP000514509"/>
    </source>
</evidence>
<dbReference type="EMBL" id="CP055153">
    <property type="protein sequence ID" value="QMU29374.1"/>
    <property type="molecule type" value="Genomic_DNA"/>
</dbReference>
<feature type="transmembrane region" description="Helical" evidence="1">
    <location>
        <begin position="126"/>
        <end position="144"/>
    </location>
</feature>
<evidence type="ECO:0008006" key="4">
    <source>
        <dbReference type="Google" id="ProtNLM"/>
    </source>
</evidence>
<keyword evidence="3" id="KW-1185">Reference proteome</keyword>
<protein>
    <recommendedName>
        <fullName evidence="4">DUF1440 domain-containing protein</fullName>
    </recommendedName>
</protein>
<evidence type="ECO:0000313" key="2">
    <source>
        <dbReference type="EMBL" id="QMU29374.1"/>
    </source>
</evidence>
<name>A0A7L7L9G8_9BACT</name>
<keyword evidence="1" id="KW-1133">Transmembrane helix</keyword>
<dbReference type="Proteomes" id="UP000514509">
    <property type="component" value="Chromosome"/>
</dbReference>
<sequence length="153" mass="15998">MKVSAALAGGLAGTLTVASLHQALRRVTPDAPSMDILDMELIRRGLKSINKEVPSEDQLQRWAVGGELFCDTAYYGLAGMGNTKGIWLRGVLLGLIAGVSAVVLPKPLGLPEEPSNKTVATQLMTIGLYLTGGLAAAAITQLIINTQTNAENA</sequence>